<dbReference type="WBParaSite" id="Csp11.Scaffold612.g5902.t1">
    <property type="protein sequence ID" value="Csp11.Scaffold612.g5902.t1"/>
    <property type="gene ID" value="Csp11.Scaffold612.g5902"/>
</dbReference>
<dbReference type="InterPro" id="IPR001810">
    <property type="entry name" value="F-box_dom"/>
</dbReference>
<dbReference type="PANTHER" id="PTHR21503:SF53">
    <property type="entry name" value="F-BOX ASSOCIATED DOMAIN-CONTAINING PROTEIN-RELATED"/>
    <property type="match status" value="1"/>
</dbReference>
<proteinExistence type="predicted"/>
<feature type="signal peptide" evidence="1">
    <location>
        <begin position="1"/>
        <end position="15"/>
    </location>
</feature>
<evidence type="ECO:0000256" key="1">
    <source>
        <dbReference type="SAM" id="SignalP"/>
    </source>
</evidence>
<dbReference type="AlphaFoldDB" id="A0A1I7TH80"/>
<dbReference type="PANTHER" id="PTHR21503">
    <property type="entry name" value="F-BOX-CONTAINING HYPOTHETICAL PROTEIN C.ELEGANS"/>
    <property type="match status" value="1"/>
</dbReference>
<dbReference type="Pfam" id="PF07735">
    <property type="entry name" value="FBA_2"/>
    <property type="match status" value="1"/>
</dbReference>
<feature type="chain" id="PRO_5011977866" evidence="1">
    <location>
        <begin position="16"/>
        <end position="334"/>
    </location>
</feature>
<evidence type="ECO:0000313" key="4">
    <source>
        <dbReference type="WBParaSite" id="Csp11.Scaffold612.g5902.t1"/>
    </source>
</evidence>
<accession>A0A1I7TH80</accession>
<sequence>MTTFLLFQLPLVALEHVLYMMNPLELINISSTSTKSKRSVKNLSRIKHKFLLSLGFTANEPFIVFLRPPTRVFRAASWAFTWVSDESKTGYEEDFSNPNNFHTCLDKYSENPVEEIMKCYEYIKEVLGFPIDDVWFELNSFPSQNKQIIDWIRSQQESVPQINIMDTEEGVEDDVKYLLNNSTITRRLEFYIEKYKSGFQMEIPSTPCYFVLKNSSFIDFDQLLTMENENICLSKSILTNKDINEFLESWMARESHLNLKTFEINVSGPEAMDEIMDLSYHIIYGPGLVEMFQGKFDRSKIEDEFYRIERCDGKVAAVGYGRSPLGHRLFMITC</sequence>
<keyword evidence="3" id="KW-1185">Reference proteome</keyword>
<dbReference type="InterPro" id="IPR012885">
    <property type="entry name" value="F-box_Sdz-33"/>
</dbReference>
<dbReference type="PROSITE" id="PS50181">
    <property type="entry name" value="FBOX"/>
    <property type="match status" value="1"/>
</dbReference>
<dbReference type="Proteomes" id="UP000095282">
    <property type="component" value="Unplaced"/>
</dbReference>
<protein>
    <submittedName>
        <fullName evidence="4">F-box domain-containing protein</fullName>
    </submittedName>
</protein>
<evidence type="ECO:0000313" key="3">
    <source>
        <dbReference type="Proteomes" id="UP000095282"/>
    </source>
</evidence>
<feature type="domain" description="F-box" evidence="2">
    <location>
        <begin position="3"/>
        <end position="50"/>
    </location>
</feature>
<dbReference type="Pfam" id="PF00646">
    <property type="entry name" value="F-box"/>
    <property type="match status" value="1"/>
</dbReference>
<reference evidence="4" key="1">
    <citation type="submission" date="2016-11" db="UniProtKB">
        <authorList>
            <consortium name="WormBaseParasite"/>
        </authorList>
    </citation>
    <scope>IDENTIFICATION</scope>
</reference>
<dbReference type="eggNOG" id="ENOG502R9RU">
    <property type="taxonomic scope" value="Eukaryota"/>
</dbReference>
<name>A0A1I7TH80_9PELO</name>
<evidence type="ECO:0000259" key="2">
    <source>
        <dbReference type="PROSITE" id="PS50181"/>
    </source>
</evidence>
<organism evidence="3 4">
    <name type="scientific">Caenorhabditis tropicalis</name>
    <dbReference type="NCBI Taxonomy" id="1561998"/>
    <lineage>
        <taxon>Eukaryota</taxon>
        <taxon>Metazoa</taxon>
        <taxon>Ecdysozoa</taxon>
        <taxon>Nematoda</taxon>
        <taxon>Chromadorea</taxon>
        <taxon>Rhabditida</taxon>
        <taxon>Rhabditina</taxon>
        <taxon>Rhabditomorpha</taxon>
        <taxon>Rhabditoidea</taxon>
        <taxon>Rhabditidae</taxon>
        <taxon>Peloderinae</taxon>
        <taxon>Caenorhabditis</taxon>
    </lineage>
</organism>
<keyword evidence="1" id="KW-0732">Signal</keyword>